<organism evidence="2 3">
    <name type="scientific">Elusimicrobium minutum (strain Pei191)</name>
    <dbReference type="NCBI Taxonomy" id="445932"/>
    <lineage>
        <taxon>Bacteria</taxon>
        <taxon>Pseudomonadati</taxon>
        <taxon>Elusimicrobiota</taxon>
        <taxon>Elusimicrobia</taxon>
        <taxon>Elusimicrobiales</taxon>
        <taxon>Elusimicrobiaceae</taxon>
        <taxon>Elusimicrobium</taxon>
    </lineage>
</organism>
<dbReference type="Gene3D" id="1.10.600.10">
    <property type="entry name" value="Farnesyl Diphosphate Synthase"/>
    <property type="match status" value="1"/>
</dbReference>
<accession>B2KAP8</accession>
<dbReference type="SUPFAM" id="SSF48576">
    <property type="entry name" value="Terpenoid synthases"/>
    <property type="match status" value="1"/>
</dbReference>
<dbReference type="InterPro" id="IPR008949">
    <property type="entry name" value="Isoprenoid_synthase_dom_sf"/>
</dbReference>
<dbReference type="InterPro" id="IPR033904">
    <property type="entry name" value="Trans_IPPS_HH"/>
</dbReference>
<evidence type="ECO:0000313" key="2">
    <source>
        <dbReference type="EMBL" id="ACC97594.1"/>
    </source>
</evidence>
<name>B2KAP8_ELUMP</name>
<dbReference type="InterPro" id="IPR044843">
    <property type="entry name" value="Trans_IPPS_bact-type"/>
</dbReference>
<dbReference type="Proteomes" id="UP000001029">
    <property type="component" value="Chromosome"/>
</dbReference>
<dbReference type="PANTHER" id="PTHR31480">
    <property type="entry name" value="BIFUNCTIONAL LYCOPENE CYCLASE/PHYTOENE SYNTHASE"/>
    <property type="match status" value="1"/>
</dbReference>
<dbReference type="EMBL" id="CP001055">
    <property type="protein sequence ID" value="ACC97594.1"/>
    <property type="molecule type" value="Genomic_DNA"/>
</dbReference>
<dbReference type="SFLD" id="SFLDG01018">
    <property type="entry name" value="Squalene/Phytoene_Synthase_Lik"/>
    <property type="match status" value="1"/>
</dbReference>
<sequence length="268" mass="30679">MIYMNTSYKKSNFGSAFLFLSKEKKEALSVIYAFCRIVDDIVDEQHPNAQDELDFWKKELDSVFSAATPQTKLGKDLQKQVPLFNLTKKNFLLLIEGMEMDLHQRSYKTFDELKEYFYRVAGVVGLMCCEVFGAKGDDARNYAITLGNAVQMTNIIRDIYEDAEIGRIYIPSEDLQKFDITPKDIKNKCMARLAPLLKMEGEKAKQLFKTAKESFPSEYKSALKPAVIMGAVYEAILDKIAAKKYKFNKKVRLSKLKKISVLLKALIK</sequence>
<dbReference type="HOGENOM" id="CLU_037269_1_1_0"/>
<dbReference type="GO" id="GO:0004311">
    <property type="term" value="F:geranylgeranyl diphosphate synthase activity"/>
    <property type="evidence" value="ECO:0007669"/>
    <property type="project" value="InterPro"/>
</dbReference>
<reference evidence="2 3" key="1">
    <citation type="journal article" date="2009" name="Appl. Environ. Microbiol.">
        <title>Genomic analysis of 'Elusimicrobium minutum,' the first cultivated representative of the phylum 'Elusimicrobia' (formerly termite group 1).</title>
        <authorList>
            <person name="Herlemann D.P.R."/>
            <person name="Geissinger O."/>
            <person name="Ikeda-Ohtsubo W."/>
            <person name="Kunin V."/>
            <person name="Sun H."/>
            <person name="Lapidus A."/>
            <person name="Hugenholtz P."/>
            <person name="Brune A."/>
        </authorList>
    </citation>
    <scope>NUCLEOTIDE SEQUENCE [LARGE SCALE GENOMIC DNA]</scope>
    <source>
        <strain evidence="2 3">Pei191</strain>
    </source>
</reference>
<dbReference type="Pfam" id="PF00494">
    <property type="entry name" value="SQS_PSY"/>
    <property type="match status" value="1"/>
</dbReference>
<dbReference type="GO" id="GO:0051996">
    <property type="term" value="F:squalene synthase [NAD(P)H] activity"/>
    <property type="evidence" value="ECO:0007669"/>
    <property type="project" value="InterPro"/>
</dbReference>
<gene>
    <name evidence="2" type="ordered locus">Emin_0026</name>
</gene>
<dbReference type="AlphaFoldDB" id="B2KAP8"/>
<dbReference type="SFLD" id="SFLDG01212">
    <property type="entry name" value="Phytoene_synthase_like"/>
    <property type="match status" value="1"/>
</dbReference>
<evidence type="ECO:0000313" key="3">
    <source>
        <dbReference type="Proteomes" id="UP000001029"/>
    </source>
</evidence>
<dbReference type="InterPro" id="IPR019845">
    <property type="entry name" value="Squalene/phytoene_synthase_CS"/>
</dbReference>
<dbReference type="PROSITE" id="PS01045">
    <property type="entry name" value="SQUALEN_PHYTOEN_SYN_2"/>
    <property type="match status" value="1"/>
</dbReference>
<dbReference type="InterPro" id="IPR002060">
    <property type="entry name" value="Squ/phyt_synthse"/>
</dbReference>
<keyword evidence="3" id="KW-1185">Reference proteome</keyword>
<dbReference type="STRING" id="445932.Emin_0026"/>
<dbReference type="GO" id="GO:0016117">
    <property type="term" value="P:carotenoid biosynthetic process"/>
    <property type="evidence" value="ECO:0007669"/>
    <property type="project" value="UniProtKB-ARBA"/>
</dbReference>
<evidence type="ECO:0000256" key="1">
    <source>
        <dbReference type="ARBA" id="ARBA00022679"/>
    </source>
</evidence>
<proteinExistence type="predicted"/>
<dbReference type="KEGG" id="emi:Emin_0026"/>
<dbReference type="SFLD" id="SFLDS00005">
    <property type="entry name" value="Isoprenoid_Synthase_Type_I"/>
    <property type="match status" value="1"/>
</dbReference>
<protein>
    <submittedName>
        <fullName evidence="2">Squalene synthase</fullName>
    </submittedName>
</protein>
<dbReference type="OrthoDB" id="9787280at2"/>
<dbReference type="CDD" id="cd00683">
    <property type="entry name" value="Trans_IPPS_HH"/>
    <property type="match status" value="1"/>
</dbReference>
<keyword evidence="1" id="KW-0808">Transferase</keyword>